<keyword evidence="2" id="KW-1185">Reference proteome</keyword>
<evidence type="ECO:0000313" key="1">
    <source>
        <dbReference type="EMBL" id="KAH3796927.1"/>
    </source>
</evidence>
<proteinExistence type="predicted"/>
<reference evidence="1" key="1">
    <citation type="journal article" date="2019" name="bioRxiv">
        <title>The Genome of the Zebra Mussel, Dreissena polymorpha: A Resource for Invasive Species Research.</title>
        <authorList>
            <person name="McCartney M.A."/>
            <person name="Auch B."/>
            <person name="Kono T."/>
            <person name="Mallez S."/>
            <person name="Zhang Y."/>
            <person name="Obille A."/>
            <person name="Becker A."/>
            <person name="Abrahante J.E."/>
            <person name="Garbe J."/>
            <person name="Badalamenti J.P."/>
            <person name="Herman A."/>
            <person name="Mangelson H."/>
            <person name="Liachko I."/>
            <person name="Sullivan S."/>
            <person name="Sone E.D."/>
            <person name="Koren S."/>
            <person name="Silverstein K.A.T."/>
            <person name="Beckman K.B."/>
            <person name="Gohl D.M."/>
        </authorList>
    </citation>
    <scope>NUCLEOTIDE SEQUENCE</scope>
    <source>
        <strain evidence="1">Duluth1</strain>
        <tissue evidence="1">Whole animal</tissue>
    </source>
</reference>
<comment type="caution">
    <text evidence="1">The sequence shown here is derived from an EMBL/GenBank/DDBJ whole genome shotgun (WGS) entry which is preliminary data.</text>
</comment>
<organism evidence="1 2">
    <name type="scientific">Dreissena polymorpha</name>
    <name type="common">Zebra mussel</name>
    <name type="synonym">Mytilus polymorpha</name>
    <dbReference type="NCBI Taxonomy" id="45954"/>
    <lineage>
        <taxon>Eukaryota</taxon>
        <taxon>Metazoa</taxon>
        <taxon>Spiralia</taxon>
        <taxon>Lophotrochozoa</taxon>
        <taxon>Mollusca</taxon>
        <taxon>Bivalvia</taxon>
        <taxon>Autobranchia</taxon>
        <taxon>Heteroconchia</taxon>
        <taxon>Euheterodonta</taxon>
        <taxon>Imparidentia</taxon>
        <taxon>Neoheterodontei</taxon>
        <taxon>Myida</taxon>
        <taxon>Dreissenoidea</taxon>
        <taxon>Dreissenidae</taxon>
        <taxon>Dreissena</taxon>
    </lineage>
</organism>
<protein>
    <submittedName>
        <fullName evidence="1">Uncharacterized protein</fullName>
    </submittedName>
</protein>
<gene>
    <name evidence="1" type="ORF">DPMN_150504</name>
</gene>
<evidence type="ECO:0000313" key="2">
    <source>
        <dbReference type="Proteomes" id="UP000828390"/>
    </source>
</evidence>
<dbReference type="Proteomes" id="UP000828390">
    <property type="component" value="Unassembled WGS sequence"/>
</dbReference>
<dbReference type="SUPFAM" id="SSF101898">
    <property type="entry name" value="NHL repeat"/>
    <property type="match status" value="1"/>
</dbReference>
<accession>A0A9D4J6E0</accession>
<name>A0A9D4J6E0_DREPO</name>
<dbReference type="AlphaFoldDB" id="A0A9D4J6E0"/>
<sequence>MDPELQYPWGLHVPPSGQVLVCGSSSHAVIQVDGEGRKRLATLLSEQLVSQKDRQTNPVSVCYNTNMHQIIVGLNNGKNIVVSELQ</sequence>
<reference evidence="1" key="2">
    <citation type="submission" date="2020-11" db="EMBL/GenBank/DDBJ databases">
        <authorList>
            <person name="McCartney M.A."/>
            <person name="Auch B."/>
            <person name="Kono T."/>
            <person name="Mallez S."/>
            <person name="Becker A."/>
            <person name="Gohl D.M."/>
            <person name="Silverstein K.A.T."/>
            <person name="Koren S."/>
            <person name="Bechman K.B."/>
            <person name="Herman A."/>
            <person name="Abrahante J.E."/>
            <person name="Garbe J."/>
        </authorList>
    </citation>
    <scope>NUCLEOTIDE SEQUENCE</scope>
    <source>
        <strain evidence="1">Duluth1</strain>
        <tissue evidence="1">Whole animal</tissue>
    </source>
</reference>
<dbReference type="EMBL" id="JAIWYP010000007">
    <property type="protein sequence ID" value="KAH3796927.1"/>
    <property type="molecule type" value="Genomic_DNA"/>
</dbReference>